<comment type="cofactor">
    <cofactor evidence="1">
        <name>Mg(2+)</name>
        <dbReference type="ChEBI" id="CHEBI:18420"/>
    </cofactor>
</comment>
<evidence type="ECO:0000256" key="1">
    <source>
        <dbReference type="ARBA" id="ARBA00001946"/>
    </source>
</evidence>
<dbReference type="InterPro" id="IPR000086">
    <property type="entry name" value="NUDIX_hydrolase_dom"/>
</dbReference>
<dbReference type="RefSeq" id="WP_169384891.1">
    <property type="nucleotide sequence ID" value="NZ_JAAXLA010000084.1"/>
</dbReference>
<dbReference type="PANTHER" id="PTHR43046">
    <property type="entry name" value="GDP-MANNOSE MANNOSYL HYDROLASE"/>
    <property type="match status" value="1"/>
</dbReference>
<keyword evidence="5" id="KW-1185">Reference proteome</keyword>
<accession>A0ABX1SKA9</accession>
<name>A0ABX1SKA9_9PSEU</name>
<evidence type="ECO:0000313" key="4">
    <source>
        <dbReference type="EMBL" id="NMI01415.1"/>
    </source>
</evidence>
<feature type="domain" description="Nudix hydrolase" evidence="3">
    <location>
        <begin position="2"/>
        <end position="140"/>
    </location>
</feature>
<organism evidence="4 5">
    <name type="scientific">Pseudonocardia acidicola</name>
    <dbReference type="NCBI Taxonomy" id="2724939"/>
    <lineage>
        <taxon>Bacteria</taxon>
        <taxon>Bacillati</taxon>
        <taxon>Actinomycetota</taxon>
        <taxon>Actinomycetes</taxon>
        <taxon>Pseudonocardiales</taxon>
        <taxon>Pseudonocardiaceae</taxon>
        <taxon>Pseudonocardia</taxon>
    </lineage>
</organism>
<keyword evidence="2" id="KW-0378">Hydrolase</keyword>
<dbReference type="SUPFAM" id="SSF55811">
    <property type="entry name" value="Nudix"/>
    <property type="match status" value="1"/>
</dbReference>
<reference evidence="4 5" key="1">
    <citation type="submission" date="2020-04" db="EMBL/GenBank/DDBJ databases">
        <authorList>
            <person name="Klaysubun C."/>
            <person name="Duangmal K."/>
            <person name="Lipun K."/>
        </authorList>
    </citation>
    <scope>NUCLEOTIDE SEQUENCE [LARGE SCALE GENOMIC DNA]</scope>
    <source>
        <strain evidence="4 5">K10HN5</strain>
    </source>
</reference>
<dbReference type="CDD" id="cd04688">
    <property type="entry name" value="NUDIX_Hydrolase"/>
    <property type="match status" value="1"/>
</dbReference>
<dbReference type="Gene3D" id="3.90.79.10">
    <property type="entry name" value="Nucleoside Triphosphate Pyrophosphohydrolase"/>
    <property type="match status" value="1"/>
</dbReference>
<evidence type="ECO:0000313" key="5">
    <source>
        <dbReference type="Proteomes" id="UP000820669"/>
    </source>
</evidence>
<dbReference type="PROSITE" id="PS51462">
    <property type="entry name" value="NUDIX"/>
    <property type="match status" value="1"/>
</dbReference>
<dbReference type="Pfam" id="PF00293">
    <property type="entry name" value="NUDIX"/>
    <property type="match status" value="1"/>
</dbReference>
<evidence type="ECO:0000256" key="2">
    <source>
        <dbReference type="ARBA" id="ARBA00022801"/>
    </source>
</evidence>
<proteinExistence type="predicted"/>
<evidence type="ECO:0000259" key="3">
    <source>
        <dbReference type="PROSITE" id="PS51462"/>
    </source>
</evidence>
<dbReference type="PANTHER" id="PTHR43046:SF14">
    <property type="entry name" value="MUTT_NUDIX FAMILY PROTEIN"/>
    <property type="match status" value="1"/>
</dbReference>
<protein>
    <submittedName>
        <fullName evidence="4">NUDIX domain-containing protein</fullName>
    </submittedName>
</protein>
<dbReference type="InterPro" id="IPR015797">
    <property type="entry name" value="NUDIX_hydrolase-like_dom_sf"/>
</dbReference>
<dbReference type="EMBL" id="JAAXLA010000084">
    <property type="protein sequence ID" value="NMI01415.1"/>
    <property type="molecule type" value="Genomic_DNA"/>
</dbReference>
<dbReference type="Proteomes" id="UP000820669">
    <property type="component" value="Unassembled WGS sequence"/>
</dbReference>
<comment type="caution">
    <text evidence="4">The sequence shown here is derived from an EMBL/GenBank/DDBJ whole genome shotgun (WGS) entry which is preliminary data.</text>
</comment>
<gene>
    <name evidence="4" type="ORF">HF526_29580</name>
</gene>
<sequence length="151" mass="16502">MPRIRTIALAVVRRGGDLLVSTGRDPVTARTFYRPLGGGIEFGETGADALRREMREELAVEIDGVEQIGVVENIFTYAGRPGHEIALVFTADLRDRSLYDRDVVGVVLDEGSPVGWQPCASFRDGTERLYPDGLLELVARHGNGRPPLRGA</sequence>